<accession>A0A437S9D6</accession>
<evidence type="ECO:0000313" key="1">
    <source>
        <dbReference type="EMBL" id="RVU55438.1"/>
    </source>
</evidence>
<protein>
    <submittedName>
        <fullName evidence="1">Plasmid mobilization relaxosome protein MobC</fullName>
    </submittedName>
</protein>
<dbReference type="InterPro" id="IPR053842">
    <property type="entry name" value="NikA-like"/>
</dbReference>
<dbReference type="Pfam" id="PF21983">
    <property type="entry name" value="NikA-like"/>
    <property type="match status" value="1"/>
</dbReference>
<dbReference type="AlphaFoldDB" id="A0A437S9D6"/>
<dbReference type="OrthoDB" id="9804743at2"/>
<gene>
    <name evidence="1" type="primary">mobC</name>
    <name evidence="1" type="ORF">EF514_01530</name>
</gene>
<reference evidence="1 2" key="1">
    <citation type="submission" date="2018-11" db="EMBL/GenBank/DDBJ databases">
        <title>Genome sequencing and assembly of Anaerosphaera sp. nov., GS7-6-2.</title>
        <authorList>
            <person name="Rettenmaier R."/>
            <person name="Liebl W."/>
            <person name="Zverlov V."/>
        </authorList>
    </citation>
    <scope>NUCLEOTIDE SEQUENCE [LARGE SCALE GENOMIC DNA]</scope>
    <source>
        <strain evidence="1 2">GS7-6-2</strain>
    </source>
</reference>
<keyword evidence="2" id="KW-1185">Reference proteome</keyword>
<dbReference type="EMBL" id="RLIH01000002">
    <property type="protein sequence ID" value="RVU55438.1"/>
    <property type="molecule type" value="Genomic_DNA"/>
</dbReference>
<proteinExistence type="predicted"/>
<dbReference type="RefSeq" id="WP_127723124.1">
    <property type="nucleotide sequence ID" value="NZ_RLIH01000002.1"/>
</dbReference>
<sequence>MTNRERNIQINFRVNEQERDLIYKKMHESDVKNLGAYLRKMAIDGQIFKLDNSPLREMNTNMSRFSSNLNQIAKRVNSTDTIYTEDIQEMKEMMVKIWQSQKYILSKLP</sequence>
<evidence type="ECO:0000313" key="2">
    <source>
        <dbReference type="Proteomes" id="UP000288812"/>
    </source>
</evidence>
<comment type="caution">
    <text evidence="1">The sequence shown here is derived from an EMBL/GenBank/DDBJ whole genome shotgun (WGS) entry which is preliminary data.</text>
</comment>
<dbReference type="Proteomes" id="UP000288812">
    <property type="component" value="Unassembled WGS sequence"/>
</dbReference>
<organism evidence="1 2">
    <name type="scientific">Anaerosphaera multitolerans</name>
    <dbReference type="NCBI Taxonomy" id="2487351"/>
    <lineage>
        <taxon>Bacteria</taxon>
        <taxon>Bacillati</taxon>
        <taxon>Bacillota</taxon>
        <taxon>Tissierellia</taxon>
        <taxon>Tissierellales</taxon>
        <taxon>Peptoniphilaceae</taxon>
        <taxon>Anaerosphaera</taxon>
    </lineage>
</organism>
<name>A0A437S9D6_9FIRM</name>